<feature type="domain" description="Beta-hexosaminidase eukaryotic type N-terminal" evidence="12">
    <location>
        <begin position="158"/>
        <end position="313"/>
    </location>
</feature>
<dbReference type="GO" id="GO:0030203">
    <property type="term" value="P:glycosaminoglycan metabolic process"/>
    <property type="evidence" value="ECO:0007669"/>
    <property type="project" value="TreeGrafter"/>
</dbReference>
<dbReference type="InterPro" id="IPR025705">
    <property type="entry name" value="Beta_hexosaminidase_sua/sub"/>
</dbReference>
<protein>
    <recommendedName>
        <fullName evidence="3">beta-N-acetylhexosaminidase</fullName>
        <ecNumber evidence="3">3.2.1.52</ecNumber>
    </recommendedName>
</protein>
<evidence type="ECO:0000256" key="2">
    <source>
        <dbReference type="ARBA" id="ARBA00006285"/>
    </source>
</evidence>
<dbReference type="Proteomes" id="UP000002282">
    <property type="component" value="Chromosome 2R"/>
</dbReference>
<name>A0A0R1DQ79_DROYA</name>
<keyword evidence="9" id="KW-0812">Transmembrane</keyword>
<dbReference type="SUPFAM" id="SSF55545">
    <property type="entry name" value="beta-N-acetylhexosaminidase-like domain"/>
    <property type="match status" value="1"/>
</dbReference>
<keyword evidence="9" id="KW-0472">Membrane</keyword>
<feature type="signal peptide" evidence="10">
    <location>
        <begin position="1"/>
        <end position="30"/>
    </location>
</feature>
<evidence type="ECO:0000256" key="6">
    <source>
        <dbReference type="ARBA" id="ARBA00023180"/>
    </source>
</evidence>
<feature type="chain" id="PRO_5006402755" description="beta-N-acetylhexosaminidase" evidence="10">
    <location>
        <begin position="31"/>
        <end position="721"/>
    </location>
</feature>
<dbReference type="InterPro" id="IPR017853">
    <property type="entry name" value="GH"/>
</dbReference>
<keyword evidence="14" id="KW-1185">Reference proteome</keyword>
<keyword evidence="4 10" id="KW-0732">Signal</keyword>
<dbReference type="Gene3D" id="3.20.20.80">
    <property type="entry name" value="Glycosidases"/>
    <property type="match status" value="1"/>
</dbReference>
<dbReference type="PRINTS" id="PR00738">
    <property type="entry name" value="GLHYDRLASE20"/>
</dbReference>
<evidence type="ECO:0000256" key="7">
    <source>
        <dbReference type="ARBA" id="ARBA00023295"/>
    </source>
</evidence>
<dbReference type="InterPro" id="IPR029019">
    <property type="entry name" value="HEX_eukaryotic_N"/>
</dbReference>
<dbReference type="PANTHER" id="PTHR22600:SF3">
    <property type="entry name" value="BETA-HEXOSAMINIDASE FDL-RELATED"/>
    <property type="match status" value="1"/>
</dbReference>
<feature type="active site" description="Proton donor" evidence="8">
    <location>
        <position position="502"/>
    </location>
</feature>
<dbReference type="Gene3D" id="3.30.379.10">
    <property type="entry name" value="Chitobiase/beta-hexosaminidase domain 2-like"/>
    <property type="match status" value="1"/>
</dbReference>
<evidence type="ECO:0000256" key="5">
    <source>
        <dbReference type="ARBA" id="ARBA00022801"/>
    </source>
</evidence>
<evidence type="ECO:0000256" key="1">
    <source>
        <dbReference type="ARBA" id="ARBA00001231"/>
    </source>
</evidence>
<evidence type="ECO:0000313" key="13">
    <source>
        <dbReference type="EMBL" id="KRJ99445.1"/>
    </source>
</evidence>
<keyword evidence="7 13" id="KW-0326">Glycosidase</keyword>
<accession>A0A0R1DQ79</accession>
<evidence type="ECO:0000256" key="3">
    <source>
        <dbReference type="ARBA" id="ARBA00012663"/>
    </source>
</evidence>
<dbReference type="GO" id="GO:0005886">
    <property type="term" value="C:plasma membrane"/>
    <property type="evidence" value="ECO:0007669"/>
    <property type="project" value="TreeGrafter"/>
</dbReference>
<organism evidence="13 14">
    <name type="scientific">Drosophila yakuba</name>
    <name type="common">Fruit fly</name>
    <dbReference type="NCBI Taxonomy" id="7245"/>
    <lineage>
        <taxon>Eukaryota</taxon>
        <taxon>Metazoa</taxon>
        <taxon>Ecdysozoa</taxon>
        <taxon>Arthropoda</taxon>
        <taxon>Hexapoda</taxon>
        <taxon>Insecta</taxon>
        <taxon>Pterygota</taxon>
        <taxon>Neoptera</taxon>
        <taxon>Endopterygota</taxon>
        <taxon>Diptera</taxon>
        <taxon>Brachycera</taxon>
        <taxon>Muscomorpha</taxon>
        <taxon>Ephydroidea</taxon>
        <taxon>Drosophilidae</taxon>
        <taxon>Drosophila</taxon>
        <taxon>Sophophora</taxon>
    </lineage>
</organism>
<reference evidence="13 14" key="2">
    <citation type="journal article" date="2007" name="PLoS Biol.">
        <title>Principles of genome evolution in the Drosophila melanogaster species group.</title>
        <authorList>
            <person name="Ranz J.M."/>
            <person name="Maurin D."/>
            <person name="Chan Y.S."/>
            <person name="von Grotthuss M."/>
            <person name="Hillier L.W."/>
            <person name="Roote J."/>
            <person name="Ashburner M."/>
            <person name="Bergman C.M."/>
        </authorList>
    </citation>
    <scope>NUCLEOTIDE SEQUENCE [LARGE SCALE GENOMIC DNA]</scope>
    <source>
        <strain evidence="14">Tai18E2 / Tucson 14021-0261.01</strain>
    </source>
</reference>
<proteinExistence type="inferred from homology"/>
<keyword evidence="9" id="KW-1133">Transmembrane helix</keyword>
<dbReference type="Pfam" id="PF00728">
    <property type="entry name" value="Glyco_hydro_20"/>
    <property type="match status" value="1"/>
</dbReference>
<dbReference type="SUPFAM" id="SSF51445">
    <property type="entry name" value="(Trans)glycosidases"/>
    <property type="match status" value="1"/>
</dbReference>
<feature type="transmembrane region" description="Helical" evidence="9">
    <location>
        <begin position="71"/>
        <end position="88"/>
    </location>
</feature>
<dbReference type="InterPro" id="IPR029018">
    <property type="entry name" value="Hex-like_dom2"/>
</dbReference>
<evidence type="ECO:0000256" key="8">
    <source>
        <dbReference type="PIRSR" id="PIRSR625705-1"/>
    </source>
</evidence>
<evidence type="ECO:0000256" key="9">
    <source>
        <dbReference type="SAM" id="Phobius"/>
    </source>
</evidence>
<dbReference type="OrthoDB" id="428480at2759"/>
<keyword evidence="5 13" id="KW-0378">Hydrolase</keyword>
<dbReference type="CDD" id="cd06562">
    <property type="entry name" value="GH20_HexA_HexB-like"/>
    <property type="match status" value="1"/>
</dbReference>
<evidence type="ECO:0000256" key="4">
    <source>
        <dbReference type="ARBA" id="ARBA00022729"/>
    </source>
</evidence>
<dbReference type="EC" id="3.2.1.52" evidence="3"/>
<dbReference type="PANTHER" id="PTHR22600">
    <property type="entry name" value="BETA-HEXOSAMINIDASE"/>
    <property type="match status" value="1"/>
</dbReference>
<evidence type="ECO:0000313" key="14">
    <source>
        <dbReference type="Proteomes" id="UP000002282"/>
    </source>
</evidence>
<dbReference type="FunFam" id="3.20.20.80:FF:000063">
    <property type="entry name" value="Beta-hexosaminidase"/>
    <property type="match status" value="1"/>
</dbReference>
<dbReference type="GO" id="GO:0005975">
    <property type="term" value="P:carbohydrate metabolic process"/>
    <property type="evidence" value="ECO:0007669"/>
    <property type="project" value="InterPro"/>
</dbReference>
<dbReference type="GO" id="GO:0016231">
    <property type="term" value="F:beta-N-acetylglucosaminidase activity"/>
    <property type="evidence" value="ECO:0007669"/>
    <property type="project" value="TreeGrafter"/>
</dbReference>
<evidence type="ECO:0000259" key="11">
    <source>
        <dbReference type="Pfam" id="PF00728"/>
    </source>
</evidence>
<dbReference type="AlphaFoldDB" id="A0A0R1DQ79"/>
<comment type="catalytic activity">
    <reaction evidence="1">
        <text>Hydrolysis of terminal non-reducing N-acetyl-D-hexosamine residues in N-acetyl-beta-D-hexosaminides.</text>
        <dbReference type="EC" id="3.2.1.52"/>
    </reaction>
</comment>
<sequence length="721" mass="82822">MGYERYGRKGAKTSWFLMFLYGTIFDFSLCCQPGATGDPIPNSCLRRRWMWMCHVLRYLYKMSLAVSLRRALLVLLTGAIFILTVLYWNQGATKAQAYNEALERPHSHHDASGFPIPVEKSWTYKCENDRCMRVGHHGKSAKRVSFISCSMTCGDINIWPHPTHKFLLSSQTHSFSVEDVQLHVETSHREVRKQLQLAFDWFLKDLRQIQRLDYVGSSSEPTVSESSSKSRHHADVDPAATLFGATFGVKKVGDLTSIQVKISVLKSGDLNFSLDNDETYQLSSLTEGRRLQVEITANSYFGARHGLSTLQQLIWFDDEDHLLHTYANSKVKDAPKFRYRGLMLDTSRHFFSVESIKRTIVGMGLAKMNRFHWHLSDAQSFPYISRYYPELAEHGAYSESETYTEQDVREVAEFAKIYGVQVIPEIDAPAHAGNGWDWGPKRGMGELAMCINQQPWSFYCGEPPCGQLNPKNNHTYLILQRLYEELLQHTGPTDLFHLGGDEVNLDCWAQYFNDTDLRGLWCDFMLQAMARLKLANNGVAPKHVAVWSSALTNTKCLPNSQFTVQVWGGSTWQENYDLLDNGYNVIFSHVDAWYLDCGFGSWRATGDAACAPYRTWQNVYKHRPWERMRLDKKRRKQVLGGEVCMWTEQVDENQLDNRLWPRTAALAERLWTDPSDDHDMDIVPPDVFRRISLFRNRLVELGIRAEALFPKYCAQNPGECI</sequence>
<reference evidence="13 14" key="1">
    <citation type="journal article" date="2007" name="Nature">
        <title>Evolution of genes and genomes on the Drosophila phylogeny.</title>
        <authorList>
            <consortium name="Drosophila 12 Genomes Consortium"/>
            <person name="Clark A.G."/>
            <person name="Eisen M.B."/>
            <person name="Smith D.R."/>
            <person name="Bergman C.M."/>
            <person name="Oliver B."/>
            <person name="Markow T.A."/>
            <person name="Kaufman T.C."/>
            <person name="Kellis M."/>
            <person name="Gelbart W."/>
            <person name="Iyer V.N."/>
            <person name="Pollard D.A."/>
            <person name="Sackton T.B."/>
            <person name="Larracuente A.M."/>
            <person name="Singh N.D."/>
            <person name="Abad J.P."/>
            <person name="Abt D.N."/>
            <person name="Adryan B."/>
            <person name="Aguade M."/>
            <person name="Akashi H."/>
            <person name="Anderson W.W."/>
            <person name="Aquadro C.F."/>
            <person name="Ardell D.H."/>
            <person name="Arguello R."/>
            <person name="Artieri C.G."/>
            <person name="Barbash D.A."/>
            <person name="Barker D."/>
            <person name="Barsanti P."/>
            <person name="Batterham P."/>
            <person name="Batzoglou S."/>
            <person name="Begun D."/>
            <person name="Bhutkar A."/>
            <person name="Blanco E."/>
            <person name="Bosak S.A."/>
            <person name="Bradley R.K."/>
            <person name="Brand A.D."/>
            <person name="Brent M.R."/>
            <person name="Brooks A.N."/>
            <person name="Brown R.H."/>
            <person name="Butlin R.K."/>
            <person name="Caggese C."/>
            <person name="Calvi B.R."/>
            <person name="Bernardo de Carvalho A."/>
            <person name="Caspi A."/>
            <person name="Castrezana S."/>
            <person name="Celniker S.E."/>
            <person name="Chang J.L."/>
            <person name="Chapple C."/>
            <person name="Chatterji S."/>
            <person name="Chinwalla A."/>
            <person name="Civetta A."/>
            <person name="Clifton S.W."/>
            <person name="Comeron J.M."/>
            <person name="Costello J.C."/>
            <person name="Coyne J.A."/>
            <person name="Daub J."/>
            <person name="David R.G."/>
            <person name="Delcher A.L."/>
            <person name="Delehaunty K."/>
            <person name="Do C.B."/>
            <person name="Ebling H."/>
            <person name="Edwards K."/>
            <person name="Eickbush T."/>
            <person name="Evans J.D."/>
            <person name="Filipski A."/>
            <person name="Findeiss S."/>
            <person name="Freyhult E."/>
            <person name="Fulton L."/>
            <person name="Fulton R."/>
            <person name="Garcia A.C."/>
            <person name="Gardiner A."/>
            <person name="Garfield D.A."/>
            <person name="Garvin B.E."/>
            <person name="Gibson G."/>
            <person name="Gilbert D."/>
            <person name="Gnerre S."/>
            <person name="Godfrey J."/>
            <person name="Good R."/>
            <person name="Gotea V."/>
            <person name="Gravely B."/>
            <person name="Greenberg A.J."/>
            <person name="Griffiths-Jones S."/>
            <person name="Gross S."/>
            <person name="Guigo R."/>
            <person name="Gustafson E.A."/>
            <person name="Haerty W."/>
            <person name="Hahn M.W."/>
            <person name="Halligan D.L."/>
            <person name="Halpern A.L."/>
            <person name="Halter G.M."/>
            <person name="Han M.V."/>
            <person name="Heger A."/>
            <person name="Hillier L."/>
            <person name="Hinrichs A.S."/>
            <person name="Holmes I."/>
            <person name="Hoskins R.A."/>
            <person name="Hubisz M.J."/>
            <person name="Hultmark D."/>
            <person name="Huntley M.A."/>
            <person name="Jaffe D.B."/>
            <person name="Jagadeeshan S."/>
            <person name="Jeck W.R."/>
            <person name="Johnson J."/>
            <person name="Jones C.D."/>
            <person name="Jordan W.C."/>
            <person name="Karpen G.H."/>
            <person name="Kataoka E."/>
            <person name="Keightley P.D."/>
            <person name="Kheradpour P."/>
            <person name="Kirkness E.F."/>
            <person name="Koerich L.B."/>
            <person name="Kristiansen K."/>
            <person name="Kudrna D."/>
            <person name="Kulathinal R.J."/>
            <person name="Kumar S."/>
            <person name="Kwok R."/>
            <person name="Lander E."/>
            <person name="Langley C.H."/>
            <person name="Lapoint R."/>
            <person name="Lazzaro B.P."/>
            <person name="Lee S.J."/>
            <person name="Levesque L."/>
            <person name="Li R."/>
            <person name="Lin C.F."/>
            <person name="Lin M.F."/>
            <person name="Lindblad-Toh K."/>
            <person name="Llopart A."/>
            <person name="Long M."/>
            <person name="Low L."/>
            <person name="Lozovsky E."/>
            <person name="Lu J."/>
            <person name="Luo M."/>
            <person name="Machado C.A."/>
            <person name="Makalowski W."/>
            <person name="Marzo M."/>
            <person name="Matsuda M."/>
            <person name="Matzkin L."/>
            <person name="McAllister B."/>
            <person name="McBride C.S."/>
            <person name="McKernan B."/>
            <person name="McKernan K."/>
            <person name="Mendez-Lago M."/>
            <person name="Minx P."/>
            <person name="Mollenhauer M.U."/>
            <person name="Montooth K."/>
            <person name="Mount S.M."/>
            <person name="Mu X."/>
            <person name="Myers E."/>
            <person name="Negre B."/>
            <person name="Newfeld S."/>
            <person name="Nielsen R."/>
            <person name="Noor M.A."/>
            <person name="O'Grady P."/>
            <person name="Pachter L."/>
            <person name="Papaceit M."/>
            <person name="Parisi M.J."/>
            <person name="Parisi M."/>
            <person name="Parts L."/>
            <person name="Pedersen J.S."/>
            <person name="Pesole G."/>
            <person name="Phillippy A.M."/>
            <person name="Ponting C.P."/>
            <person name="Pop M."/>
            <person name="Porcelli D."/>
            <person name="Powell J.R."/>
            <person name="Prohaska S."/>
            <person name="Pruitt K."/>
            <person name="Puig M."/>
            <person name="Quesneville H."/>
            <person name="Ram K.R."/>
            <person name="Rand D."/>
            <person name="Rasmussen M.D."/>
            <person name="Reed L.K."/>
            <person name="Reenan R."/>
            <person name="Reily A."/>
            <person name="Remington K.A."/>
            <person name="Rieger T.T."/>
            <person name="Ritchie M.G."/>
            <person name="Robin C."/>
            <person name="Rogers Y.H."/>
            <person name="Rohde C."/>
            <person name="Rozas J."/>
            <person name="Rubenfield M.J."/>
            <person name="Ruiz A."/>
            <person name="Russo S."/>
            <person name="Salzberg S.L."/>
            <person name="Sanchez-Gracia A."/>
            <person name="Saranga D.J."/>
            <person name="Sato H."/>
            <person name="Schaeffer S.W."/>
            <person name="Schatz M.C."/>
            <person name="Schlenke T."/>
            <person name="Schwartz R."/>
            <person name="Segarra C."/>
            <person name="Singh R.S."/>
            <person name="Sirot L."/>
            <person name="Sirota M."/>
            <person name="Sisneros N.B."/>
            <person name="Smith C.D."/>
            <person name="Smith T.F."/>
            <person name="Spieth J."/>
            <person name="Stage D.E."/>
            <person name="Stark A."/>
            <person name="Stephan W."/>
            <person name="Strausberg R.L."/>
            <person name="Strempel S."/>
            <person name="Sturgill D."/>
            <person name="Sutton G."/>
            <person name="Sutton G.G."/>
            <person name="Tao W."/>
            <person name="Teichmann S."/>
            <person name="Tobari Y.N."/>
            <person name="Tomimura Y."/>
            <person name="Tsolas J.M."/>
            <person name="Valente V.L."/>
            <person name="Venter E."/>
            <person name="Venter J.C."/>
            <person name="Vicario S."/>
            <person name="Vieira F.G."/>
            <person name="Vilella A.J."/>
            <person name="Villasante A."/>
            <person name="Walenz B."/>
            <person name="Wang J."/>
            <person name="Wasserman M."/>
            <person name="Watts T."/>
            <person name="Wilson D."/>
            <person name="Wilson R.K."/>
            <person name="Wing R.A."/>
            <person name="Wolfner M.F."/>
            <person name="Wong A."/>
            <person name="Wong G.K."/>
            <person name="Wu C.I."/>
            <person name="Wu G."/>
            <person name="Yamamoto D."/>
            <person name="Yang H.P."/>
            <person name="Yang S.P."/>
            <person name="Yorke J.A."/>
            <person name="Yoshida K."/>
            <person name="Zdobnov E."/>
            <person name="Zhang P."/>
            <person name="Zhang Y."/>
            <person name="Zimin A.V."/>
            <person name="Baldwin J."/>
            <person name="Abdouelleil A."/>
            <person name="Abdulkadir J."/>
            <person name="Abebe A."/>
            <person name="Abera B."/>
            <person name="Abreu J."/>
            <person name="Acer S.C."/>
            <person name="Aftuck L."/>
            <person name="Alexander A."/>
            <person name="An P."/>
            <person name="Anderson E."/>
            <person name="Anderson S."/>
            <person name="Arachi H."/>
            <person name="Azer M."/>
            <person name="Bachantsang P."/>
            <person name="Barry A."/>
            <person name="Bayul T."/>
            <person name="Berlin A."/>
            <person name="Bessette D."/>
            <person name="Bloom T."/>
            <person name="Blye J."/>
            <person name="Boguslavskiy L."/>
            <person name="Bonnet C."/>
            <person name="Boukhgalter B."/>
            <person name="Bourzgui I."/>
            <person name="Brown A."/>
            <person name="Cahill P."/>
            <person name="Channer S."/>
            <person name="Cheshatsang Y."/>
            <person name="Chuda L."/>
            <person name="Citroen M."/>
            <person name="Collymore A."/>
            <person name="Cooke P."/>
            <person name="Costello M."/>
            <person name="D'Aco K."/>
            <person name="Daza R."/>
            <person name="De Haan G."/>
            <person name="DeGray S."/>
            <person name="DeMaso C."/>
            <person name="Dhargay N."/>
            <person name="Dooley K."/>
            <person name="Dooley E."/>
            <person name="Doricent M."/>
            <person name="Dorje P."/>
            <person name="Dorjee K."/>
            <person name="Dupes A."/>
            <person name="Elong R."/>
            <person name="Falk J."/>
            <person name="Farina A."/>
            <person name="Faro S."/>
            <person name="Ferguson D."/>
            <person name="Fisher S."/>
            <person name="Foley C.D."/>
            <person name="Franke A."/>
            <person name="Friedrich D."/>
            <person name="Gadbois L."/>
            <person name="Gearin G."/>
            <person name="Gearin C.R."/>
            <person name="Giannoukos G."/>
            <person name="Goode T."/>
            <person name="Graham J."/>
            <person name="Grandbois E."/>
            <person name="Grewal S."/>
            <person name="Gyaltsen K."/>
            <person name="Hafez N."/>
            <person name="Hagos B."/>
            <person name="Hall J."/>
            <person name="Henson C."/>
            <person name="Hollinger A."/>
            <person name="Honan T."/>
            <person name="Huard M.D."/>
            <person name="Hughes L."/>
            <person name="Hurhula B."/>
            <person name="Husby M.E."/>
            <person name="Kamat A."/>
            <person name="Kanga B."/>
            <person name="Kashin S."/>
            <person name="Khazanovich D."/>
            <person name="Kisner P."/>
            <person name="Lance K."/>
            <person name="Lara M."/>
            <person name="Lee W."/>
            <person name="Lennon N."/>
            <person name="Letendre F."/>
            <person name="LeVine R."/>
            <person name="Lipovsky A."/>
            <person name="Liu X."/>
            <person name="Liu J."/>
            <person name="Liu S."/>
            <person name="Lokyitsang T."/>
            <person name="Lokyitsang Y."/>
            <person name="Lubonja R."/>
            <person name="Lui A."/>
            <person name="MacDonald P."/>
            <person name="Magnisalis V."/>
            <person name="Maru K."/>
            <person name="Matthews C."/>
            <person name="McCusker W."/>
            <person name="McDonough S."/>
            <person name="Mehta T."/>
            <person name="Meldrim J."/>
            <person name="Meneus L."/>
            <person name="Mihai O."/>
            <person name="Mihalev A."/>
            <person name="Mihova T."/>
            <person name="Mittelman R."/>
            <person name="Mlenga V."/>
            <person name="Montmayeur A."/>
            <person name="Mulrain L."/>
            <person name="Navidi A."/>
            <person name="Naylor J."/>
            <person name="Negash T."/>
            <person name="Nguyen T."/>
            <person name="Nguyen N."/>
            <person name="Nicol R."/>
            <person name="Norbu C."/>
            <person name="Norbu N."/>
            <person name="Novod N."/>
            <person name="O'Neill B."/>
            <person name="Osman S."/>
            <person name="Markiewicz E."/>
            <person name="Oyono O.L."/>
            <person name="Patti C."/>
            <person name="Phunkhang P."/>
            <person name="Pierre F."/>
            <person name="Priest M."/>
            <person name="Raghuraman S."/>
            <person name="Rege F."/>
            <person name="Reyes R."/>
            <person name="Rise C."/>
            <person name="Rogov P."/>
            <person name="Ross K."/>
            <person name="Ryan E."/>
            <person name="Settipalli S."/>
            <person name="Shea T."/>
            <person name="Sherpa N."/>
            <person name="Shi L."/>
            <person name="Shih D."/>
            <person name="Sparrow T."/>
            <person name="Spaulding J."/>
            <person name="Stalker J."/>
            <person name="Stange-Thomann N."/>
            <person name="Stavropoulos S."/>
            <person name="Stone C."/>
            <person name="Strader C."/>
            <person name="Tesfaye S."/>
            <person name="Thomson T."/>
            <person name="Thoulutsang Y."/>
            <person name="Thoulutsang D."/>
            <person name="Topham K."/>
            <person name="Topping I."/>
            <person name="Tsamla T."/>
            <person name="Vassiliev H."/>
            <person name="Vo A."/>
            <person name="Wangchuk T."/>
            <person name="Wangdi T."/>
            <person name="Weiand M."/>
            <person name="Wilkinson J."/>
            <person name="Wilson A."/>
            <person name="Yadav S."/>
            <person name="Young G."/>
            <person name="Yu Q."/>
            <person name="Zembek L."/>
            <person name="Zhong D."/>
            <person name="Zimmer A."/>
            <person name="Zwirko Z."/>
            <person name="Jaffe D.B."/>
            <person name="Alvarez P."/>
            <person name="Brockman W."/>
            <person name="Butler J."/>
            <person name="Chin C."/>
            <person name="Gnerre S."/>
            <person name="Grabherr M."/>
            <person name="Kleber M."/>
            <person name="Mauceli E."/>
            <person name="MacCallum I."/>
        </authorList>
    </citation>
    <scope>NUCLEOTIDE SEQUENCE [LARGE SCALE GENOMIC DNA]</scope>
    <source>
        <strain evidence="14">Tai18E2 / Tucson 14021-0261.01</strain>
    </source>
</reference>
<dbReference type="FunFam" id="3.30.379.10:FF:000002">
    <property type="entry name" value="Beta-hexosaminidase"/>
    <property type="match status" value="1"/>
</dbReference>
<dbReference type="InterPro" id="IPR015883">
    <property type="entry name" value="Glyco_hydro_20_cat"/>
</dbReference>
<gene>
    <name evidence="13" type="primary">Dyak\GE13443</name>
    <name evidence="13" type="synonym">dyak_GLEANR_13653</name>
    <name evidence="13" type="synonym">GE13443</name>
    <name evidence="13" type="ORF">Dyak_GE13443</name>
</gene>
<dbReference type="EMBL" id="CM000158">
    <property type="protein sequence ID" value="KRJ99445.1"/>
    <property type="molecule type" value="Genomic_DNA"/>
</dbReference>
<dbReference type="Pfam" id="PF14845">
    <property type="entry name" value="Glycohydro_20b2"/>
    <property type="match status" value="1"/>
</dbReference>
<keyword evidence="6" id="KW-0325">Glycoprotein</keyword>
<evidence type="ECO:0000256" key="10">
    <source>
        <dbReference type="SAM" id="SignalP"/>
    </source>
</evidence>
<feature type="domain" description="Glycoside hydrolase family 20 catalytic" evidence="11">
    <location>
        <begin position="337"/>
        <end position="673"/>
    </location>
</feature>
<dbReference type="SMR" id="A0A0R1DQ79"/>
<comment type="similarity">
    <text evidence="2">Belongs to the glycosyl hydrolase 20 family.</text>
</comment>
<evidence type="ECO:0000259" key="12">
    <source>
        <dbReference type="Pfam" id="PF14845"/>
    </source>
</evidence>